<gene>
    <name evidence="3" type="ORF">OT_ostta08g03510</name>
</gene>
<reference evidence="3 4" key="2">
    <citation type="journal article" date="2014" name="BMC Genomics">
        <title>An improved genome of the model marine alga Ostreococcus tauri unfolds by assessing Illumina de novo assemblies.</title>
        <authorList>
            <person name="Blanc-Mathieu R."/>
            <person name="Verhelst B."/>
            <person name="Derelle E."/>
            <person name="Rombauts S."/>
            <person name="Bouget F.Y."/>
            <person name="Carre I."/>
            <person name="Chateau A."/>
            <person name="Eyre-Walker A."/>
            <person name="Grimsley N."/>
            <person name="Moreau H."/>
            <person name="Piegu B."/>
            <person name="Rivals E."/>
            <person name="Schackwitz W."/>
            <person name="Van de Peer Y."/>
            <person name="Piganeau G."/>
        </authorList>
    </citation>
    <scope>NUCLEOTIDE SEQUENCE [LARGE SCALE GENOMIC DNA]</scope>
    <source>
        <strain evidence="4">OTTH 0595 / CCAP 157/2 / RCC745</strain>
    </source>
</reference>
<reference evidence="4" key="1">
    <citation type="journal article" date="2006" name="Proc. Natl. Acad. Sci. U.S.A.">
        <title>Genome analysis of the smallest free-living eukaryote Ostreococcus tauri unveils many unique features.</title>
        <authorList>
            <person name="Derelle E."/>
            <person name="Ferraz C."/>
            <person name="Rombauts S."/>
            <person name="Rouze P."/>
            <person name="Worden A.Z."/>
            <person name="Robbens S."/>
            <person name="Partensky F."/>
            <person name="Degroeve S."/>
            <person name="Echeynie S."/>
            <person name="Cooke R."/>
            <person name="Saeys Y."/>
            <person name="Wuyts J."/>
            <person name="Jabbari K."/>
            <person name="Bowler C."/>
            <person name="Panaud O."/>
            <person name="Piegu B."/>
            <person name="Ball S.G."/>
            <person name="Ral J.-P."/>
            <person name="Bouget F.-Y."/>
            <person name="Piganeau G."/>
            <person name="De Baets B."/>
            <person name="Picard A."/>
            <person name="Delseny M."/>
            <person name="Demaille J."/>
            <person name="Van de Peer Y."/>
            <person name="Moreau H."/>
        </authorList>
    </citation>
    <scope>NUCLEOTIDE SEQUENCE [LARGE SCALE GENOMIC DNA]</scope>
    <source>
        <strain evidence="4">OTTH 0595 / CCAP 157/2 / RCC745</strain>
    </source>
</reference>
<feature type="compositionally biased region" description="Basic and acidic residues" evidence="1">
    <location>
        <begin position="399"/>
        <end position="408"/>
    </location>
</feature>
<proteinExistence type="predicted"/>
<comment type="caution">
    <text evidence="3">The sequence shown here is derived from an EMBL/GenBank/DDBJ whole genome shotgun (WGS) entry which is preliminary data.</text>
</comment>
<feature type="domain" description="PCIF1 WW" evidence="2">
    <location>
        <begin position="188"/>
        <end position="348"/>
    </location>
</feature>
<accession>A0A090M8Y1</accession>
<dbReference type="OrthoDB" id="567664at2759"/>
<dbReference type="Proteomes" id="UP000009170">
    <property type="component" value="Unassembled WGS sequence"/>
</dbReference>
<dbReference type="GO" id="GO:0016422">
    <property type="term" value="F:mRNA (2'-O-methyladenosine-N6-)-methyltransferase activity"/>
    <property type="evidence" value="ECO:0007669"/>
    <property type="project" value="InterPro"/>
</dbReference>
<feature type="region of interest" description="Disordered" evidence="1">
    <location>
        <begin position="399"/>
        <end position="467"/>
    </location>
</feature>
<dbReference type="InParanoid" id="A0A090M8Y1"/>
<sequence>MEAILAAMRAAQGVEGISEGNASDDETRDDATTTPAGEAGRHRAMQTVCAEFAASAGAWLGGRWYQHFESWLYSRRGGDADADAFPRGEDAERDAVLARKLRASGASDGEATRICRRLAKASENARRAAASAEASTRFNAKANRVRRREFEVGGDKGVRKVELSCGKVKLEVNARHYAGLRRRFEGRADDEAFHRAAFCLLARYACLQGTHYKAGNMQAAVPTGVLDVLRGKFGVRCEMFASPLNAYLEEYCSAVPATDRQFGSLGSAFDYEPEEGSFECNPPFDEEFISRLAGHLERLLAKNSKKPLSFCVIVPKWLESRGWKRMAKSVYCTSNTSLEAKEHAFISGAQHSRVDQMTASAAATSVIFLQNRAGERKWPVTADAIDMIRAAFSPIKSHTPRDVEKWDPDAPLGLGTNTRRLPAGSKSWVYASKRQSPADETVETPAKKKKKSKKVANGAISADFFRD</sequence>
<dbReference type="GeneID" id="9831491"/>
<evidence type="ECO:0000313" key="3">
    <source>
        <dbReference type="EMBL" id="CEG01579.1"/>
    </source>
</evidence>
<dbReference type="EMBL" id="CAID01000008">
    <property type="protein sequence ID" value="CEG01579.1"/>
    <property type="molecule type" value="Genomic_DNA"/>
</dbReference>
<dbReference type="AlphaFoldDB" id="A0A090M8Y1"/>
<evidence type="ECO:0000259" key="2">
    <source>
        <dbReference type="Pfam" id="PF12237"/>
    </source>
</evidence>
<keyword evidence="4" id="KW-1185">Reference proteome</keyword>
<dbReference type="InterPro" id="IPR022035">
    <property type="entry name" value="PCIF1_WW"/>
</dbReference>
<protein>
    <submittedName>
        <fullName evidence="3">Phosphorylated CTD interacting factor 1, WW domain</fullName>
    </submittedName>
</protein>
<dbReference type="GO" id="GO:0099122">
    <property type="term" value="F:RNA polymerase II C-terminal domain binding"/>
    <property type="evidence" value="ECO:0007669"/>
    <property type="project" value="InterPro"/>
</dbReference>
<organism evidence="3 4">
    <name type="scientific">Ostreococcus tauri</name>
    <name type="common">Marine green alga</name>
    <dbReference type="NCBI Taxonomy" id="70448"/>
    <lineage>
        <taxon>Eukaryota</taxon>
        <taxon>Viridiplantae</taxon>
        <taxon>Chlorophyta</taxon>
        <taxon>Mamiellophyceae</taxon>
        <taxon>Mamiellales</taxon>
        <taxon>Bathycoccaceae</taxon>
        <taxon>Ostreococcus</taxon>
    </lineage>
</organism>
<feature type="region of interest" description="Disordered" evidence="1">
    <location>
        <begin position="15"/>
        <end position="42"/>
    </location>
</feature>
<dbReference type="InterPro" id="IPR039881">
    <property type="entry name" value="PCIF1-like"/>
</dbReference>
<dbReference type="Pfam" id="PF12237">
    <property type="entry name" value="PCIF1_WW"/>
    <property type="match status" value="1"/>
</dbReference>
<name>A0A090M8Y1_OSTTA</name>
<evidence type="ECO:0000256" key="1">
    <source>
        <dbReference type="SAM" id="MobiDB-lite"/>
    </source>
</evidence>
<dbReference type="PANTHER" id="PTHR21727">
    <property type="entry name" value="PHOSPHORYLATED CTD INTERACTING FACTOR 1"/>
    <property type="match status" value="1"/>
</dbReference>
<dbReference type="RefSeq" id="XP_003080912.2">
    <property type="nucleotide sequence ID" value="XM_003080864.2"/>
</dbReference>
<evidence type="ECO:0000313" key="4">
    <source>
        <dbReference type="Proteomes" id="UP000009170"/>
    </source>
</evidence>
<dbReference type="KEGG" id="ota:OT_ostta08g03510"/>
<dbReference type="PANTHER" id="PTHR21727:SF0">
    <property type="entry name" value="MRNA (2'-O-METHYLADENOSINE-N(6)-)-METHYLTRANSFERASE"/>
    <property type="match status" value="1"/>
</dbReference>